<dbReference type="InterPro" id="IPR029016">
    <property type="entry name" value="GAF-like_dom_sf"/>
</dbReference>
<dbReference type="InterPro" id="IPR050707">
    <property type="entry name" value="HTH_MetabolicPath_Reg"/>
</dbReference>
<dbReference type="GO" id="GO:0045892">
    <property type="term" value="P:negative regulation of DNA-templated transcription"/>
    <property type="evidence" value="ECO:0007669"/>
    <property type="project" value="TreeGrafter"/>
</dbReference>
<keyword evidence="2" id="KW-0238">DNA-binding</keyword>
<dbReference type="InterPro" id="IPR014757">
    <property type="entry name" value="Tscrpt_reg_IclR_C"/>
</dbReference>
<dbReference type="SMART" id="SM00346">
    <property type="entry name" value="HTH_ICLR"/>
    <property type="match status" value="1"/>
</dbReference>
<evidence type="ECO:0000313" key="7">
    <source>
        <dbReference type="Proteomes" id="UP000323521"/>
    </source>
</evidence>
<dbReference type="Pfam" id="PF01614">
    <property type="entry name" value="IclR_C"/>
    <property type="match status" value="1"/>
</dbReference>
<keyword evidence="7" id="KW-1185">Reference proteome</keyword>
<evidence type="ECO:0000256" key="1">
    <source>
        <dbReference type="ARBA" id="ARBA00023015"/>
    </source>
</evidence>
<evidence type="ECO:0000313" key="6">
    <source>
        <dbReference type="EMBL" id="ATW26293.1"/>
    </source>
</evidence>
<dbReference type="RefSeq" id="WP_148135590.1">
    <property type="nucleotide sequence ID" value="NZ_CP017634.1"/>
</dbReference>
<protein>
    <recommendedName>
        <fullName evidence="8">IclR family transcriptional regulator</fullName>
    </recommendedName>
</protein>
<feature type="domain" description="IclR-ED" evidence="5">
    <location>
        <begin position="73"/>
        <end position="255"/>
    </location>
</feature>
<feature type="domain" description="HTH iclR-type" evidence="4">
    <location>
        <begin position="10"/>
        <end position="72"/>
    </location>
</feature>
<dbReference type="PROSITE" id="PS51077">
    <property type="entry name" value="HTH_ICLR"/>
    <property type="match status" value="1"/>
</dbReference>
<evidence type="ECO:0000256" key="2">
    <source>
        <dbReference type="ARBA" id="ARBA00023125"/>
    </source>
</evidence>
<dbReference type="KEGG" id="fwa:DCMF_17365"/>
<dbReference type="Gene3D" id="1.10.10.10">
    <property type="entry name" value="Winged helix-like DNA-binding domain superfamily/Winged helix DNA-binding domain"/>
    <property type="match status" value="1"/>
</dbReference>
<dbReference type="Proteomes" id="UP000323521">
    <property type="component" value="Chromosome"/>
</dbReference>
<proteinExistence type="predicted"/>
<dbReference type="InterPro" id="IPR036388">
    <property type="entry name" value="WH-like_DNA-bd_sf"/>
</dbReference>
<dbReference type="InterPro" id="IPR005471">
    <property type="entry name" value="Tscrpt_reg_IclR_N"/>
</dbReference>
<dbReference type="Pfam" id="PF09339">
    <property type="entry name" value="HTH_IclR"/>
    <property type="match status" value="1"/>
</dbReference>
<evidence type="ECO:0000259" key="5">
    <source>
        <dbReference type="PROSITE" id="PS51078"/>
    </source>
</evidence>
<evidence type="ECO:0000256" key="3">
    <source>
        <dbReference type="ARBA" id="ARBA00023163"/>
    </source>
</evidence>
<evidence type="ECO:0008006" key="8">
    <source>
        <dbReference type="Google" id="ProtNLM"/>
    </source>
</evidence>
<gene>
    <name evidence="6" type="ORF">DCMF_17365</name>
</gene>
<keyword evidence="3" id="KW-0804">Transcription</keyword>
<reference evidence="6 7" key="1">
    <citation type="submission" date="2016-10" db="EMBL/GenBank/DDBJ databases">
        <title>Complete Genome Sequence of Peptococcaceae strain DCMF.</title>
        <authorList>
            <person name="Edwards R.J."/>
            <person name="Holland S.I."/>
            <person name="Deshpande N.P."/>
            <person name="Wong Y.K."/>
            <person name="Ertan H."/>
            <person name="Manefield M."/>
            <person name="Russell T.L."/>
            <person name="Lee M.J."/>
        </authorList>
    </citation>
    <scope>NUCLEOTIDE SEQUENCE [LARGE SCALE GENOMIC DNA]</scope>
    <source>
        <strain evidence="6 7">DCMF</strain>
    </source>
</reference>
<dbReference type="OrthoDB" id="9791752at2"/>
<accession>A0A3G1KUV7</accession>
<name>A0A3G1KUV7_FORW1</name>
<dbReference type="GO" id="GO:0003700">
    <property type="term" value="F:DNA-binding transcription factor activity"/>
    <property type="evidence" value="ECO:0007669"/>
    <property type="project" value="TreeGrafter"/>
</dbReference>
<dbReference type="PANTHER" id="PTHR30136:SF24">
    <property type="entry name" value="HTH-TYPE TRANSCRIPTIONAL REPRESSOR ALLR"/>
    <property type="match status" value="1"/>
</dbReference>
<sequence length="256" mass="28525">MKNEADLNIISMVDRAIKVVLTLHDAQNSLGVTELSNELGLPKAMVFRALYTFAKYGLVEKDKLTEKYSLGPKFIEIGEKIKRQNSLNKIVLPFMRQLAGEIGESVSLGIKNDHQVLILESVEGESSVLVAKLSPVAPIYCSSIGKVLISADHETDIKEYFESEKRMPRTVNTIVDVEHFMAEIKSVKENGIAFDDEEYEYGLTCMGVPIFNHKREIIGGVSVSAPTSRLNIKGKENIAQKLKETGNLINRQPIFL</sequence>
<evidence type="ECO:0000259" key="4">
    <source>
        <dbReference type="PROSITE" id="PS51077"/>
    </source>
</evidence>
<dbReference type="GO" id="GO:0003677">
    <property type="term" value="F:DNA binding"/>
    <property type="evidence" value="ECO:0007669"/>
    <property type="project" value="UniProtKB-KW"/>
</dbReference>
<dbReference type="InterPro" id="IPR036390">
    <property type="entry name" value="WH_DNA-bd_sf"/>
</dbReference>
<dbReference type="EMBL" id="CP017634">
    <property type="protein sequence ID" value="ATW26293.1"/>
    <property type="molecule type" value="Genomic_DNA"/>
</dbReference>
<dbReference type="Gene3D" id="3.30.450.40">
    <property type="match status" value="1"/>
</dbReference>
<dbReference type="PROSITE" id="PS51078">
    <property type="entry name" value="ICLR_ED"/>
    <property type="match status" value="1"/>
</dbReference>
<organism evidence="6 7">
    <name type="scientific">Formimonas warabiya</name>
    <dbReference type="NCBI Taxonomy" id="1761012"/>
    <lineage>
        <taxon>Bacteria</taxon>
        <taxon>Bacillati</taxon>
        <taxon>Bacillota</taxon>
        <taxon>Clostridia</taxon>
        <taxon>Eubacteriales</taxon>
        <taxon>Peptococcaceae</taxon>
        <taxon>Candidatus Formimonas</taxon>
    </lineage>
</organism>
<dbReference type="PANTHER" id="PTHR30136">
    <property type="entry name" value="HELIX-TURN-HELIX TRANSCRIPTIONAL REGULATOR, ICLR FAMILY"/>
    <property type="match status" value="1"/>
</dbReference>
<dbReference type="SUPFAM" id="SSF55781">
    <property type="entry name" value="GAF domain-like"/>
    <property type="match status" value="1"/>
</dbReference>
<keyword evidence="1" id="KW-0805">Transcription regulation</keyword>
<dbReference type="AlphaFoldDB" id="A0A3G1KUV7"/>
<dbReference type="SUPFAM" id="SSF46785">
    <property type="entry name" value="Winged helix' DNA-binding domain"/>
    <property type="match status" value="1"/>
</dbReference>